<gene>
    <name evidence="1" type="ORF">GCM10010121_029150</name>
</gene>
<evidence type="ECO:0000313" key="2">
    <source>
        <dbReference type="Proteomes" id="UP000657574"/>
    </source>
</evidence>
<protein>
    <submittedName>
        <fullName evidence="1">Uncharacterized protein</fullName>
    </submittedName>
</protein>
<dbReference type="AlphaFoldDB" id="A0A917KJA5"/>
<reference evidence="1" key="2">
    <citation type="submission" date="2020-09" db="EMBL/GenBank/DDBJ databases">
        <authorList>
            <person name="Sun Q."/>
            <person name="Ohkuma M."/>
        </authorList>
    </citation>
    <scope>NUCLEOTIDE SEQUENCE</scope>
    <source>
        <strain evidence="1">JCM 3086</strain>
    </source>
</reference>
<evidence type="ECO:0000313" key="1">
    <source>
        <dbReference type="EMBL" id="GGJ16588.1"/>
    </source>
</evidence>
<dbReference type="RefSeq" id="WP_189311540.1">
    <property type="nucleotide sequence ID" value="NZ_BMQA01000007.1"/>
</dbReference>
<name>A0A917KJA5_9ACTN</name>
<comment type="caution">
    <text evidence="1">The sequence shown here is derived from an EMBL/GenBank/DDBJ whole genome shotgun (WGS) entry which is preliminary data.</text>
</comment>
<organism evidence="1 2">
    <name type="scientific">Streptomyces brasiliensis</name>
    <dbReference type="NCBI Taxonomy" id="1954"/>
    <lineage>
        <taxon>Bacteria</taxon>
        <taxon>Bacillati</taxon>
        <taxon>Actinomycetota</taxon>
        <taxon>Actinomycetes</taxon>
        <taxon>Kitasatosporales</taxon>
        <taxon>Streptomycetaceae</taxon>
        <taxon>Streptomyces</taxon>
    </lineage>
</organism>
<proteinExistence type="predicted"/>
<sequence>MTESSLARRLAGDAIVDTTVATRRHEQAQHADKSPEERAALLRLAWSV</sequence>
<dbReference type="EMBL" id="BMQA01000007">
    <property type="protein sequence ID" value="GGJ16588.1"/>
    <property type="molecule type" value="Genomic_DNA"/>
</dbReference>
<accession>A0A917KJA5</accession>
<dbReference type="Proteomes" id="UP000657574">
    <property type="component" value="Unassembled WGS sequence"/>
</dbReference>
<reference evidence="1" key="1">
    <citation type="journal article" date="2014" name="Int. J. Syst. Evol. Microbiol.">
        <title>Complete genome sequence of Corynebacterium casei LMG S-19264T (=DSM 44701T), isolated from a smear-ripened cheese.</title>
        <authorList>
            <consortium name="US DOE Joint Genome Institute (JGI-PGF)"/>
            <person name="Walter F."/>
            <person name="Albersmeier A."/>
            <person name="Kalinowski J."/>
            <person name="Ruckert C."/>
        </authorList>
    </citation>
    <scope>NUCLEOTIDE SEQUENCE</scope>
    <source>
        <strain evidence="1">JCM 3086</strain>
    </source>
</reference>
<keyword evidence="2" id="KW-1185">Reference proteome</keyword>